<evidence type="ECO:0000313" key="1">
    <source>
        <dbReference type="EMBL" id="SDP04254.1"/>
    </source>
</evidence>
<organism evidence="1 2">
    <name type="scientific">Litchfieldia salsa</name>
    <dbReference type="NCBI Taxonomy" id="930152"/>
    <lineage>
        <taxon>Bacteria</taxon>
        <taxon>Bacillati</taxon>
        <taxon>Bacillota</taxon>
        <taxon>Bacilli</taxon>
        <taxon>Bacillales</taxon>
        <taxon>Bacillaceae</taxon>
        <taxon>Litchfieldia</taxon>
    </lineage>
</organism>
<keyword evidence="2" id="KW-1185">Reference proteome</keyword>
<dbReference type="STRING" id="930152.SAMN05216565_101312"/>
<name>A0A1H0PGY8_9BACI</name>
<accession>A0A1H0PGY8</accession>
<sequence>MYLLLIFLLSACSEETVTPPIEPNENTMIITFKNNANFDFYSIEMSVNSHTGGISNADGSSIEKGSSLTFEYIDQVDLDLEGNQSFEVVLVGKEPTRVPLEDFTIELEVNKKYSFEITGNSIEDAELKRVN</sequence>
<evidence type="ECO:0000313" key="2">
    <source>
        <dbReference type="Proteomes" id="UP000199159"/>
    </source>
</evidence>
<dbReference type="AlphaFoldDB" id="A0A1H0PGY8"/>
<reference evidence="2" key="1">
    <citation type="submission" date="2016-10" db="EMBL/GenBank/DDBJ databases">
        <authorList>
            <person name="Varghese N."/>
            <person name="Submissions S."/>
        </authorList>
    </citation>
    <scope>NUCLEOTIDE SEQUENCE [LARGE SCALE GENOMIC DNA]</scope>
    <source>
        <strain evidence="2">IBRC-M10078</strain>
    </source>
</reference>
<gene>
    <name evidence="1" type="ORF">SAMN05216565_101312</name>
</gene>
<dbReference type="Proteomes" id="UP000199159">
    <property type="component" value="Unassembled WGS sequence"/>
</dbReference>
<dbReference type="OrthoDB" id="2970492at2"/>
<proteinExistence type="predicted"/>
<dbReference type="EMBL" id="FNJU01000001">
    <property type="protein sequence ID" value="SDP04254.1"/>
    <property type="molecule type" value="Genomic_DNA"/>
</dbReference>
<protein>
    <submittedName>
        <fullName evidence="1">Uncharacterized protein</fullName>
    </submittedName>
</protein>